<dbReference type="SUPFAM" id="SSF48371">
    <property type="entry name" value="ARM repeat"/>
    <property type="match status" value="1"/>
</dbReference>
<dbReference type="EMBL" id="NIVC01003477">
    <property type="protein sequence ID" value="PAA51235.1"/>
    <property type="molecule type" value="Genomic_DNA"/>
</dbReference>
<feature type="region of interest" description="Disordered" evidence="2">
    <location>
        <begin position="410"/>
        <end position="449"/>
    </location>
</feature>
<feature type="compositionally biased region" description="Low complexity" evidence="2">
    <location>
        <begin position="1176"/>
        <end position="1192"/>
    </location>
</feature>
<dbReference type="InterPro" id="IPR016024">
    <property type="entry name" value="ARM-type_fold"/>
</dbReference>
<dbReference type="Proteomes" id="UP000215902">
    <property type="component" value="Unassembled WGS sequence"/>
</dbReference>
<dbReference type="AlphaFoldDB" id="A0A267DPX2"/>
<dbReference type="PANTHER" id="PTHR32059">
    <property type="entry name" value="RAB11-BINDING PROTEIN RELCH"/>
    <property type="match status" value="1"/>
</dbReference>
<feature type="coiled-coil region" evidence="1">
    <location>
        <begin position="195"/>
        <end position="222"/>
    </location>
</feature>
<evidence type="ECO:0000256" key="2">
    <source>
        <dbReference type="SAM" id="MobiDB-lite"/>
    </source>
</evidence>
<feature type="compositionally biased region" description="Basic and acidic residues" evidence="2">
    <location>
        <begin position="1203"/>
        <end position="1213"/>
    </location>
</feature>
<dbReference type="InterPro" id="IPR040362">
    <property type="entry name" value="RELCH"/>
</dbReference>
<dbReference type="InterPro" id="IPR006594">
    <property type="entry name" value="LisH"/>
</dbReference>
<dbReference type="InterPro" id="IPR011989">
    <property type="entry name" value="ARM-like"/>
</dbReference>
<gene>
    <name evidence="3" type="ORF">BOX15_Mlig028600g2</name>
</gene>
<feature type="region of interest" description="Disordered" evidence="2">
    <location>
        <begin position="29"/>
        <end position="69"/>
    </location>
</feature>
<evidence type="ECO:0000313" key="3">
    <source>
        <dbReference type="EMBL" id="PAA51235.1"/>
    </source>
</evidence>
<name>A0A267DPX2_9PLAT</name>
<dbReference type="PANTHER" id="PTHR32059:SF0">
    <property type="entry name" value="RAB11-BINDING PROTEIN RELCH"/>
    <property type="match status" value="1"/>
</dbReference>
<dbReference type="GO" id="GO:0032367">
    <property type="term" value="P:intracellular cholesterol transport"/>
    <property type="evidence" value="ECO:0007669"/>
    <property type="project" value="InterPro"/>
</dbReference>
<feature type="region of interest" description="Disordered" evidence="2">
    <location>
        <begin position="1174"/>
        <end position="1222"/>
    </location>
</feature>
<feature type="compositionally biased region" description="Polar residues" evidence="2">
    <location>
        <begin position="424"/>
        <end position="438"/>
    </location>
</feature>
<feature type="compositionally biased region" description="Polar residues" evidence="2">
    <location>
        <begin position="29"/>
        <end position="46"/>
    </location>
</feature>
<feature type="region of interest" description="Disordered" evidence="2">
    <location>
        <begin position="176"/>
        <end position="195"/>
    </location>
</feature>
<organism evidence="3 4">
    <name type="scientific">Macrostomum lignano</name>
    <dbReference type="NCBI Taxonomy" id="282301"/>
    <lineage>
        <taxon>Eukaryota</taxon>
        <taxon>Metazoa</taxon>
        <taxon>Spiralia</taxon>
        <taxon>Lophotrochozoa</taxon>
        <taxon>Platyhelminthes</taxon>
        <taxon>Rhabditophora</taxon>
        <taxon>Macrostomorpha</taxon>
        <taxon>Macrostomida</taxon>
        <taxon>Macrostomidae</taxon>
        <taxon>Macrostomum</taxon>
    </lineage>
</organism>
<evidence type="ECO:0000313" key="4">
    <source>
        <dbReference type="Proteomes" id="UP000215902"/>
    </source>
</evidence>
<dbReference type="OrthoDB" id="1695393at2759"/>
<comment type="caution">
    <text evidence="3">The sequence shown here is derived from an EMBL/GenBank/DDBJ whole genome shotgun (WGS) entry which is preliminary data.</text>
</comment>
<dbReference type="STRING" id="282301.A0A267DPX2"/>
<feature type="compositionally biased region" description="Gly residues" evidence="2">
    <location>
        <begin position="244"/>
        <end position="255"/>
    </location>
</feature>
<dbReference type="GO" id="GO:0055037">
    <property type="term" value="C:recycling endosome"/>
    <property type="evidence" value="ECO:0007669"/>
    <property type="project" value="TreeGrafter"/>
</dbReference>
<keyword evidence="4" id="KW-1185">Reference proteome</keyword>
<keyword evidence="1" id="KW-0175">Coiled coil</keyword>
<reference evidence="3 4" key="1">
    <citation type="submission" date="2017-06" db="EMBL/GenBank/DDBJ databases">
        <title>A platform for efficient transgenesis in Macrostomum lignano, a flatworm model organism for stem cell research.</title>
        <authorList>
            <person name="Berezikov E."/>
        </authorList>
    </citation>
    <scope>NUCLEOTIDE SEQUENCE [LARGE SCALE GENOMIC DNA]</scope>
    <source>
        <strain evidence="3">DV1</strain>
        <tissue evidence="3">Whole organism</tissue>
    </source>
</reference>
<dbReference type="Gene3D" id="1.25.10.10">
    <property type="entry name" value="Leucine-rich Repeat Variant"/>
    <property type="match status" value="2"/>
</dbReference>
<proteinExistence type="predicted"/>
<dbReference type="PROSITE" id="PS50896">
    <property type="entry name" value="LISH"/>
    <property type="match status" value="1"/>
</dbReference>
<accession>A0A267DPX2</accession>
<evidence type="ECO:0000256" key="1">
    <source>
        <dbReference type="SAM" id="Coils"/>
    </source>
</evidence>
<feature type="region of interest" description="Disordered" evidence="2">
    <location>
        <begin position="226"/>
        <end position="273"/>
    </location>
</feature>
<dbReference type="GO" id="GO:0005802">
    <property type="term" value="C:trans-Golgi network"/>
    <property type="evidence" value="ECO:0007669"/>
    <property type="project" value="InterPro"/>
</dbReference>
<sequence>MEAGGAGSSTEDLVDSAIQESAAVASLRYLNSSTGSTNQQSMSSQRPKAAKPRNPFLEEEEDFDSKSDIGDASATHVQFQQQLQQNAQQSQLQKQQESKVSVHKFAEYLLTNKFYLTALEYHAELCERGEPQVSRLANFFSNPGNFESTYWPALDSHAGGHSSGRMQRSPSVTTFDSMDAARNSDNGDQATDERVPVLEFELRKARETIASLRQELTDKAKSLLQPHRLSEEDPDAASAAATGGAAGGAVVGGANEGDETDSGWQASSSADEPIQSHEKRVLNFLIYEYLLQMDYKYTPASFAEENADQIFDSWDDVGLNMPKPKDLLRMLRSQESASAAAAAAAAAAALQTAEAECQTDPDEQRLAWERERVELRERTEELEELVDQLKAESAASKQRMLKLENDLHRARSNMVSTKSKRSDTAGTANSDGSGSASVNREVDELMEDEEPSFTATSRSVPQLFIRQLYQSVLPFRLEESLVTMGTSPEELVRILGHVLPCLIPGVLFDYRHLAVPLAVHTACLHPDSGARDQLLRLLFNMTKTPDRKQRNEILEGCLSFAKSVGPSRIEAELLPQIWEQLGHKADSRRLLVVEACATLLPFLPATLRDSLVLSMLQQMFEEERTAEVRCAIIRTLSLLSCYIEDRDKFPAIAKILIACLTDGTSESISETTADFLLPAVASWALELGCLHTGLIDPMLDRLDSSLRQLPSVSEALQLSRLLQLLRLLVPFVVVWIVRHLPQSSGYGQHQQQQQKNLFRSAVEQSAVSSSNGESNSISGGAASSAAVASANQSRPNLYAYDLICPSFALYSQALHCYCSQPAWEAWSEAAYINARLAPGLLTVLQCQHINEVHCSAVCRLFAQLSASLGVYFVQRTLMPLMRRQLYDLTTSQLRLDALETCLPAGYCVCLLAACSEDETDTYEAELRDEVHKVLLDGVAALANSKRRLNGICACLKELCSCLPSGSGERAALRLLWDCIVLPEATVELRSACCRLCNALVHSTENEATIGETVKALVTLASDSSSAVRRACVKPLGSILTLAKSAELLDKVRVQTSEILFDPGPDDDMESRIECANYCTAFGPKVDQRFREDVLLPALDRLTVGCPTSAAGQKLLLSLFEAYSALSCSYLSAGAAENKLLPGLKQLADKLISHPDHRTVIDAIVQDFEARLQVSMQPAEQQQQPQQQQQQQANEATKSSGLVDRLKDFRDSKNSRSLFGRKK</sequence>
<protein>
    <submittedName>
        <fullName evidence="3">Uncharacterized protein</fullName>
    </submittedName>
</protein>